<protein>
    <submittedName>
        <fullName evidence="2">Uncharacterized protein</fullName>
    </submittedName>
</protein>
<feature type="compositionally biased region" description="Basic and acidic residues" evidence="1">
    <location>
        <begin position="28"/>
        <end position="37"/>
    </location>
</feature>
<dbReference type="AlphaFoldDB" id="A0A8X7UX38"/>
<feature type="region of interest" description="Disordered" evidence="1">
    <location>
        <begin position="28"/>
        <end position="63"/>
    </location>
</feature>
<accession>A0A8X7UX38</accession>
<sequence>MTDAEDGEIVKEIERLRDEQRELELEIQRMNQDRGDGEEAGADDGISTRSLMIPTSSQDDAREGADKAIGLGQEEASCHGEVRGRGRGGGEGLWCGFTVAFAFAGEFNRMGCSDAEAGDVW</sequence>
<evidence type="ECO:0000256" key="1">
    <source>
        <dbReference type="SAM" id="MobiDB-lite"/>
    </source>
</evidence>
<name>A0A8X7UX38_BRACI</name>
<keyword evidence="3" id="KW-1185">Reference proteome</keyword>
<gene>
    <name evidence="2" type="ORF">Bca52824_040746</name>
</gene>
<evidence type="ECO:0000313" key="3">
    <source>
        <dbReference type="Proteomes" id="UP000886595"/>
    </source>
</evidence>
<feature type="compositionally biased region" description="Polar residues" evidence="1">
    <location>
        <begin position="47"/>
        <end position="58"/>
    </location>
</feature>
<comment type="caution">
    <text evidence="2">The sequence shown here is derived from an EMBL/GenBank/DDBJ whole genome shotgun (WGS) entry which is preliminary data.</text>
</comment>
<organism evidence="2 3">
    <name type="scientific">Brassica carinata</name>
    <name type="common">Ethiopian mustard</name>
    <name type="synonym">Abyssinian cabbage</name>
    <dbReference type="NCBI Taxonomy" id="52824"/>
    <lineage>
        <taxon>Eukaryota</taxon>
        <taxon>Viridiplantae</taxon>
        <taxon>Streptophyta</taxon>
        <taxon>Embryophyta</taxon>
        <taxon>Tracheophyta</taxon>
        <taxon>Spermatophyta</taxon>
        <taxon>Magnoliopsida</taxon>
        <taxon>eudicotyledons</taxon>
        <taxon>Gunneridae</taxon>
        <taxon>Pentapetalae</taxon>
        <taxon>rosids</taxon>
        <taxon>malvids</taxon>
        <taxon>Brassicales</taxon>
        <taxon>Brassicaceae</taxon>
        <taxon>Brassiceae</taxon>
        <taxon>Brassica</taxon>
    </lineage>
</organism>
<evidence type="ECO:0000313" key="2">
    <source>
        <dbReference type="EMBL" id="KAG2294077.1"/>
    </source>
</evidence>
<dbReference type="Proteomes" id="UP000886595">
    <property type="component" value="Unassembled WGS sequence"/>
</dbReference>
<reference evidence="2 3" key="1">
    <citation type="submission" date="2020-02" db="EMBL/GenBank/DDBJ databases">
        <authorList>
            <person name="Ma Q."/>
            <person name="Huang Y."/>
            <person name="Song X."/>
            <person name="Pei D."/>
        </authorList>
    </citation>
    <scope>NUCLEOTIDE SEQUENCE [LARGE SCALE GENOMIC DNA]</scope>
    <source>
        <strain evidence="2">Sxm20200214</strain>
        <tissue evidence="2">Leaf</tissue>
    </source>
</reference>
<proteinExistence type="predicted"/>
<dbReference type="EMBL" id="JAAMPC010000009">
    <property type="protein sequence ID" value="KAG2294077.1"/>
    <property type="molecule type" value="Genomic_DNA"/>
</dbReference>